<keyword evidence="2 3" id="KW-0040">ANK repeat</keyword>
<dbReference type="PROSITE" id="PS50088">
    <property type="entry name" value="ANK_REPEAT"/>
    <property type="match status" value="1"/>
</dbReference>
<reference evidence="6" key="1">
    <citation type="submission" date="2023-04" db="EMBL/GenBank/DDBJ databases">
        <title>Aspergillus oryzae var. brunneus NBRC 4377.</title>
        <authorList>
            <person name="Ichikawa N."/>
            <person name="Sato H."/>
            <person name="Tonouchi N."/>
        </authorList>
    </citation>
    <scope>NUCLEOTIDE SEQUENCE</scope>
    <source>
        <strain evidence="6">NBRC 4377</strain>
    </source>
</reference>
<proteinExistence type="predicted"/>
<dbReference type="SMART" id="SM00248">
    <property type="entry name" value="ANK"/>
    <property type="match status" value="3"/>
</dbReference>
<dbReference type="EMBL" id="BSYB01000027">
    <property type="protein sequence ID" value="GMG48116.1"/>
    <property type="molecule type" value="Genomic_DNA"/>
</dbReference>
<dbReference type="PANTHER" id="PTHR24198:SF165">
    <property type="entry name" value="ANKYRIN REPEAT-CONTAINING PROTEIN-RELATED"/>
    <property type="match status" value="1"/>
</dbReference>
<evidence type="ECO:0000256" key="2">
    <source>
        <dbReference type="ARBA" id="ARBA00023043"/>
    </source>
</evidence>
<dbReference type="InterPro" id="IPR002110">
    <property type="entry name" value="Ankyrin_rpt"/>
</dbReference>
<dbReference type="PANTHER" id="PTHR24198">
    <property type="entry name" value="ANKYRIN REPEAT AND PROTEIN KINASE DOMAIN-CONTAINING PROTEIN"/>
    <property type="match status" value="1"/>
</dbReference>
<dbReference type="SUPFAM" id="SSF48403">
    <property type="entry name" value="Ankyrin repeat"/>
    <property type="match status" value="1"/>
</dbReference>
<comment type="caution">
    <text evidence="6">The sequence shown here is derived from an EMBL/GenBank/DDBJ whole genome shotgun (WGS) entry which is preliminary data.</text>
</comment>
<evidence type="ECO:0000256" key="1">
    <source>
        <dbReference type="ARBA" id="ARBA00022737"/>
    </source>
</evidence>
<keyword evidence="1" id="KW-0677">Repeat</keyword>
<feature type="region of interest" description="Disordered" evidence="4">
    <location>
        <begin position="142"/>
        <end position="162"/>
    </location>
</feature>
<evidence type="ECO:0000313" key="7">
    <source>
        <dbReference type="Proteomes" id="UP001165189"/>
    </source>
</evidence>
<dbReference type="PROSITE" id="PS50297">
    <property type="entry name" value="ANK_REP_REGION"/>
    <property type="match status" value="1"/>
</dbReference>
<dbReference type="Pfam" id="PF12796">
    <property type="entry name" value="Ank_2"/>
    <property type="match status" value="1"/>
</dbReference>
<keyword evidence="7" id="KW-1185">Reference proteome</keyword>
<dbReference type="Pfam" id="PF12937">
    <property type="entry name" value="F-box-like"/>
    <property type="match status" value="1"/>
</dbReference>
<name>A0ABQ6L0Z3_ASPOZ</name>
<gene>
    <name evidence="6" type="ORF">Aory05_000682200</name>
</gene>
<evidence type="ECO:0000256" key="4">
    <source>
        <dbReference type="SAM" id="MobiDB-lite"/>
    </source>
</evidence>
<evidence type="ECO:0000256" key="3">
    <source>
        <dbReference type="PROSITE-ProRule" id="PRU00023"/>
    </source>
</evidence>
<feature type="domain" description="F-box" evidence="5">
    <location>
        <begin position="1"/>
        <end position="46"/>
    </location>
</feature>
<accession>A0ABQ6L0Z3</accession>
<dbReference type="Proteomes" id="UP001165189">
    <property type="component" value="Unassembled WGS sequence"/>
</dbReference>
<evidence type="ECO:0000259" key="5">
    <source>
        <dbReference type="PROSITE" id="PS50181"/>
    </source>
</evidence>
<organism evidence="6 7">
    <name type="scientific">Aspergillus oryzae var. brunneus</name>
    <dbReference type="NCBI Taxonomy" id="332754"/>
    <lineage>
        <taxon>Eukaryota</taxon>
        <taxon>Fungi</taxon>
        <taxon>Dikarya</taxon>
        <taxon>Ascomycota</taxon>
        <taxon>Pezizomycotina</taxon>
        <taxon>Eurotiomycetes</taxon>
        <taxon>Eurotiomycetidae</taxon>
        <taxon>Eurotiales</taxon>
        <taxon>Aspergillaceae</taxon>
        <taxon>Aspergillus</taxon>
        <taxon>Aspergillus subgen. Circumdati</taxon>
    </lineage>
</organism>
<dbReference type="InterPro" id="IPR036770">
    <property type="entry name" value="Ankyrin_rpt-contain_sf"/>
</dbReference>
<dbReference type="PROSITE" id="PS50181">
    <property type="entry name" value="FBOX"/>
    <property type="match status" value="1"/>
</dbReference>
<dbReference type="InterPro" id="IPR001810">
    <property type="entry name" value="F-box_dom"/>
</dbReference>
<sequence>MAFLRLPDELLLSVVSYLTLQREINSLARTNARLYNLLNTYLYRYNVEQNKSSALLWAAKNGQEETAKKSIAEGANVQLVSELNRTPLSWAAWNGNETVVKLLLATDGVDPNPPSSGGETPLSLAAWNGHEEVVKLLLATQGVKPDSRTSRGETSLSLQASAKPASPLHTHRFLMGPTAKTLSREIGAIQTSMICTHLFQFRQYNTSNDRSA</sequence>
<dbReference type="Gene3D" id="1.25.40.20">
    <property type="entry name" value="Ankyrin repeat-containing domain"/>
    <property type="match status" value="2"/>
</dbReference>
<evidence type="ECO:0000313" key="6">
    <source>
        <dbReference type="EMBL" id="GMG48116.1"/>
    </source>
</evidence>
<protein>
    <submittedName>
        <fullName evidence="6">Unnamed protein product</fullName>
    </submittedName>
</protein>
<feature type="repeat" description="ANK" evidence="3">
    <location>
        <begin position="117"/>
        <end position="138"/>
    </location>
</feature>